<comment type="caution">
    <text evidence="1">The sequence shown here is derived from an EMBL/GenBank/DDBJ whole genome shotgun (WGS) entry which is preliminary data.</text>
</comment>
<protein>
    <submittedName>
        <fullName evidence="1">Uncharacterized protein</fullName>
    </submittedName>
</protein>
<gene>
    <name evidence="1" type="ORF">BJ212DRAFT_1370471</name>
</gene>
<sequence>MVFVDLRHAIAHSTTGSHRKTCNALASRVRQCALYLFHAGASVWGDVYLSDSRSWVWCACYRMSHRKLCRAQISLSRTKTECAGRGE</sequence>
<accession>A0A9P7JB02</accession>
<dbReference type="Proteomes" id="UP000807769">
    <property type="component" value="Unassembled WGS sequence"/>
</dbReference>
<name>A0A9P7JB02_9AGAM</name>
<dbReference type="RefSeq" id="XP_041190701.1">
    <property type="nucleotide sequence ID" value="XM_041336262.1"/>
</dbReference>
<dbReference type="EMBL" id="JABBWG010000026">
    <property type="protein sequence ID" value="KAG1812556.1"/>
    <property type="molecule type" value="Genomic_DNA"/>
</dbReference>
<evidence type="ECO:0000313" key="1">
    <source>
        <dbReference type="EMBL" id="KAG1812556.1"/>
    </source>
</evidence>
<reference evidence="1" key="1">
    <citation type="journal article" date="2020" name="New Phytol.">
        <title>Comparative genomics reveals dynamic genome evolution in host specialist ectomycorrhizal fungi.</title>
        <authorList>
            <person name="Lofgren L.A."/>
            <person name="Nguyen N.H."/>
            <person name="Vilgalys R."/>
            <person name="Ruytinx J."/>
            <person name="Liao H.L."/>
            <person name="Branco S."/>
            <person name="Kuo A."/>
            <person name="LaButti K."/>
            <person name="Lipzen A."/>
            <person name="Andreopoulos W."/>
            <person name="Pangilinan J."/>
            <person name="Riley R."/>
            <person name="Hundley H."/>
            <person name="Na H."/>
            <person name="Barry K."/>
            <person name="Grigoriev I.V."/>
            <person name="Stajich J.E."/>
            <person name="Kennedy P.G."/>
        </authorList>
    </citation>
    <scope>NUCLEOTIDE SEQUENCE</scope>
    <source>
        <strain evidence="1">MN1</strain>
    </source>
</reference>
<proteinExistence type="predicted"/>
<keyword evidence="2" id="KW-1185">Reference proteome</keyword>
<dbReference type="GeneID" id="64630279"/>
<organism evidence="1 2">
    <name type="scientific">Suillus subaureus</name>
    <dbReference type="NCBI Taxonomy" id="48587"/>
    <lineage>
        <taxon>Eukaryota</taxon>
        <taxon>Fungi</taxon>
        <taxon>Dikarya</taxon>
        <taxon>Basidiomycota</taxon>
        <taxon>Agaricomycotina</taxon>
        <taxon>Agaricomycetes</taxon>
        <taxon>Agaricomycetidae</taxon>
        <taxon>Boletales</taxon>
        <taxon>Suillineae</taxon>
        <taxon>Suillaceae</taxon>
        <taxon>Suillus</taxon>
    </lineage>
</organism>
<dbReference type="AlphaFoldDB" id="A0A9P7JB02"/>
<evidence type="ECO:0000313" key="2">
    <source>
        <dbReference type="Proteomes" id="UP000807769"/>
    </source>
</evidence>
<dbReference type="OrthoDB" id="2685402at2759"/>